<sequence length="473" mass="52591">MRRVARPPCEDAPIPEEQETEGQRQLHSLLLQQLDTEADIERCVAKRRCFAPAALYRPFGEQAAGVRSLTQFRALQDGEQELASLRELGLTEPEMQLWRTRDLPEAGEDSRLTLFWEQTALAWPLWSGGIRAAPGARQQRLQVIREKMAAREQLLSLPQRLSASRPLSRREMEIERALFHGSERLGFLSALYHQEEAAQSSGDSSSSSGRMDQVYRDVLKDETLAAPPLSVKSEEESPSDSQLKPESSCDQKQRQNGTSDPRSTDALTQGTDTQTQGCPGPDPAACQTEDLLGDSQKPAGHTPCPMKGDGAPLARQRKISASQPIGRLDSVTRLGPGGPLAVSGSVEHVSEDQIRENRETEAGIRSIPRFQNYQRGEPSEVLCVRNLSPRASLSQLVSLFSRFQPPGPPLLYRLLTGRLKGQAFITFPDTQKAEAALDLLNGYRLLEKPLVIEFRRGRRDEEREGRGQKERDG</sequence>
<feature type="region of interest" description="Disordered" evidence="3">
    <location>
        <begin position="1"/>
        <end position="23"/>
    </location>
</feature>
<name>A0A9Q1I2Z5_CONCO</name>
<dbReference type="SMART" id="SM00360">
    <property type="entry name" value="RRM"/>
    <property type="match status" value="1"/>
</dbReference>
<evidence type="ECO:0000313" key="5">
    <source>
        <dbReference type="EMBL" id="KAJ8276788.1"/>
    </source>
</evidence>
<dbReference type="GO" id="GO:0005689">
    <property type="term" value="C:U12-type spliceosomal complex"/>
    <property type="evidence" value="ECO:0007669"/>
    <property type="project" value="TreeGrafter"/>
</dbReference>
<dbReference type="InterPro" id="IPR012677">
    <property type="entry name" value="Nucleotide-bd_a/b_plait_sf"/>
</dbReference>
<dbReference type="PANTHER" id="PTHR16105:SF2">
    <property type="entry name" value="RNA-BINDING PROTEIN 41"/>
    <property type="match status" value="1"/>
</dbReference>
<comment type="caution">
    <text evidence="5">The sequence shown here is derived from an EMBL/GenBank/DDBJ whole genome shotgun (WGS) entry which is preliminary data.</text>
</comment>
<keyword evidence="6" id="KW-1185">Reference proteome</keyword>
<dbReference type="InterPro" id="IPR000504">
    <property type="entry name" value="RRM_dom"/>
</dbReference>
<dbReference type="EMBL" id="JAFJMO010000005">
    <property type="protein sequence ID" value="KAJ8276788.1"/>
    <property type="molecule type" value="Genomic_DNA"/>
</dbReference>
<dbReference type="GO" id="GO:0030626">
    <property type="term" value="F:U12 snRNA binding"/>
    <property type="evidence" value="ECO:0007669"/>
    <property type="project" value="TreeGrafter"/>
</dbReference>
<feature type="compositionally biased region" description="Polar residues" evidence="3">
    <location>
        <begin position="254"/>
        <end position="277"/>
    </location>
</feature>
<evidence type="ECO:0000256" key="3">
    <source>
        <dbReference type="SAM" id="MobiDB-lite"/>
    </source>
</evidence>
<feature type="domain" description="RRM" evidence="4">
    <location>
        <begin position="380"/>
        <end position="457"/>
    </location>
</feature>
<feature type="region of interest" description="Disordered" evidence="3">
    <location>
        <begin position="224"/>
        <end position="323"/>
    </location>
</feature>
<dbReference type="SUPFAM" id="SSF54928">
    <property type="entry name" value="RNA-binding domain, RBD"/>
    <property type="match status" value="1"/>
</dbReference>
<dbReference type="Gene3D" id="3.30.70.330">
    <property type="match status" value="1"/>
</dbReference>
<reference evidence="5" key="1">
    <citation type="journal article" date="2023" name="Science">
        <title>Genome structures resolve the early diversification of teleost fishes.</title>
        <authorList>
            <person name="Parey E."/>
            <person name="Louis A."/>
            <person name="Montfort J."/>
            <person name="Bouchez O."/>
            <person name="Roques C."/>
            <person name="Iampietro C."/>
            <person name="Lluch J."/>
            <person name="Castinel A."/>
            <person name="Donnadieu C."/>
            <person name="Desvignes T."/>
            <person name="Floi Bucao C."/>
            <person name="Jouanno E."/>
            <person name="Wen M."/>
            <person name="Mejri S."/>
            <person name="Dirks R."/>
            <person name="Jansen H."/>
            <person name="Henkel C."/>
            <person name="Chen W.J."/>
            <person name="Zahm M."/>
            <person name="Cabau C."/>
            <person name="Klopp C."/>
            <person name="Thompson A.W."/>
            <person name="Robinson-Rechavi M."/>
            <person name="Braasch I."/>
            <person name="Lecointre G."/>
            <person name="Bobe J."/>
            <person name="Postlethwait J.H."/>
            <person name="Berthelot C."/>
            <person name="Roest Crollius H."/>
            <person name="Guiguen Y."/>
        </authorList>
    </citation>
    <scope>NUCLEOTIDE SEQUENCE</scope>
    <source>
        <strain evidence="5">Concon-B</strain>
    </source>
</reference>
<accession>A0A9Q1I2Z5</accession>
<keyword evidence="1 2" id="KW-0694">RNA-binding</keyword>
<dbReference type="InterPro" id="IPR035979">
    <property type="entry name" value="RBD_domain_sf"/>
</dbReference>
<dbReference type="AlphaFoldDB" id="A0A9Q1I2Z5"/>
<proteinExistence type="predicted"/>
<dbReference type="OrthoDB" id="277802at2759"/>
<dbReference type="Proteomes" id="UP001152803">
    <property type="component" value="Unassembled WGS sequence"/>
</dbReference>
<organism evidence="5 6">
    <name type="scientific">Conger conger</name>
    <name type="common">Conger eel</name>
    <name type="synonym">Muraena conger</name>
    <dbReference type="NCBI Taxonomy" id="82655"/>
    <lineage>
        <taxon>Eukaryota</taxon>
        <taxon>Metazoa</taxon>
        <taxon>Chordata</taxon>
        <taxon>Craniata</taxon>
        <taxon>Vertebrata</taxon>
        <taxon>Euteleostomi</taxon>
        <taxon>Actinopterygii</taxon>
        <taxon>Neopterygii</taxon>
        <taxon>Teleostei</taxon>
        <taxon>Anguilliformes</taxon>
        <taxon>Congridae</taxon>
        <taxon>Conger</taxon>
    </lineage>
</organism>
<dbReference type="GO" id="GO:0000398">
    <property type="term" value="P:mRNA splicing, via spliceosome"/>
    <property type="evidence" value="ECO:0007669"/>
    <property type="project" value="TreeGrafter"/>
</dbReference>
<gene>
    <name evidence="5" type="ORF">COCON_G00085400</name>
</gene>
<dbReference type="InterPro" id="IPR045164">
    <property type="entry name" value="RBM41/RNPC3"/>
</dbReference>
<evidence type="ECO:0000259" key="4">
    <source>
        <dbReference type="PROSITE" id="PS50102"/>
    </source>
</evidence>
<dbReference type="PROSITE" id="PS50102">
    <property type="entry name" value="RRM"/>
    <property type="match status" value="1"/>
</dbReference>
<dbReference type="GO" id="GO:0097157">
    <property type="term" value="F:pre-mRNA intronic binding"/>
    <property type="evidence" value="ECO:0007669"/>
    <property type="project" value="TreeGrafter"/>
</dbReference>
<dbReference type="Pfam" id="PF00076">
    <property type="entry name" value="RRM_1"/>
    <property type="match status" value="1"/>
</dbReference>
<protein>
    <recommendedName>
        <fullName evidence="4">RRM domain-containing protein</fullName>
    </recommendedName>
</protein>
<evidence type="ECO:0000313" key="6">
    <source>
        <dbReference type="Proteomes" id="UP001152803"/>
    </source>
</evidence>
<evidence type="ECO:0000256" key="1">
    <source>
        <dbReference type="ARBA" id="ARBA00022884"/>
    </source>
</evidence>
<dbReference type="PANTHER" id="PTHR16105">
    <property type="entry name" value="RNA-BINDING REGION-CONTAINING PROTEIN 3"/>
    <property type="match status" value="1"/>
</dbReference>
<evidence type="ECO:0000256" key="2">
    <source>
        <dbReference type="PROSITE-ProRule" id="PRU00176"/>
    </source>
</evidence>